<evidence type="ECO:0000313" key="5">
    <source>
        <dbReference type="Proteomes" id="UP000272474"/>
    </source>
</evidence>
<evidence type="ECO:0000256" key="1">
    <source>
        <dbReference type="SAM" id="Coils"/>
    </source>
</evidence>
<keyword evidence="3" id="KW-0472">Membrane</keyword>
<evidence type="ECO:0000256" key="2">
    <source>
        <dbReference type="SAM" id="MobiDB-lite"/>
    </source>
</evidence>
<proteinExistence type="predicted"/>
<feature type="compositionally biased region" description="Basic and acidic residues" evidence="2">
    <location>
        <begin position="181"/>
        <end position="204"/>
    </location>
</feature>
<keyword evidence="1" id="KW-0175">Coiled coil</keyword>
<dbReference type="EMBL" id="RBAL01000005">
    <property type="protein sequence ID" value="RKN42960.1"/>
    <property type="molecule type" value="Genomic_DNA"/>
</dbReference>
<evidence type="ECO:0000313" key="4">
    <source>
        <dbReference type="EMBL" id="RKN42960.1"/>
    </source>
</evidence>
<feature type="region of interest" description="Disordered" evidence="2">
    <location>
        <begin position="180"/>
        <end position="246"/>
    </location>
</feature>
<name>A0A3A9Z3Y7_9ACTN</name>
<dbReference type="AlphaFoldDB" id="A0A3A9Z3Y7"/>
<comment type="caution">
    <text evidence="4">The sequence shown here is derived from an EMBL/GenBank/DDBJ whole genome shotgun (WGS) entry which is preliminary data.</text>
</comment>
<feature type="compositionally biased region" description="Basic and acidic residues" evidence="2">
    <location>
        <begin position="237"/>
        <end position="246"/>
    </location>
</feature>
<protein>
    <recommendedName>
        <fullName evidence="6">Secreted protein</fullName>
    </recommendedName>
</protein>
<dbReference type="Proteomes" id="UP000272474">
    <property type="component" value="Unassembled WGS sequence"/>
</dbReference>
<organism evidence="4 5">
    <name type="scientific">Streptomyces hoynatensis</name>
    <dbReference type="NCBI Taxonomy" id="1141874"/>
    <lineage>
        <taxon>Bacteria</taxon>
        <taxon>Bacillati</taxon>
        <taxon>Actinomycetota</taxon>
        <taxon>Actinomycetes</taxon>
        <taxon>Kitasatosporales</taxon>
        <taxon>Streptomycetaceae</taxon>
        <taxon>Streptomyces</taxon>
    </lineage>
</organism>
<evidence type="ECO:0008006" key="6">
    <source>
        <dbReference type="Google" id="ProtNLM"/>
    </source>
</evidence>
<accession>A0A3A9Z3Y7</accession>
<evidence type="ECO:0000256" key="3">
    <source>
        <dbReference type="SAM" id="Phobius"/>
    </source>
</evidence>
<gene>
    <name evidence="4" type="ORF">D7294_10565</name>
</gene>
<keyword evidence="3" id="KW-0812">Transmembrane</keyword>
<reference evidence="4 5" key="1">
    <citation type="journal article" date="2014" name="Int. J. Syst. Evol. Microbiol.">
        <title>Streptomyces hoynatensis sp. nov., isolated from deep marine sediment.</title>
        <authorList>
            <person name="Veyisoglu A."/>
            <person name="Sahin N."/>
        </authorList>
    </citation>
    <scope>NUCLEOTIDE SEQUENCE [LARGE SCALE GENOMIC DNA]</scope>
    <source>
        <strain evidence="4 5">KCTC 29097</strain>
    </source>
</reference>
<feature type="transmembrane region" description="Helical" evidence="3">
    <location>
        <begin position="33"/>
        <end position="51"/>
    </location>
</feature>
<feature type="coiled-coil region" evidence="1">
    <location>
        <begin position="76"/>
        <end position="124"/>
    </location>
</feature>
<keyword evidence="5" id="KW-1185">Reference proteome</keyword>
<keyword evidence="3" id="KW-1133">Transmembrane helix</keyword>
<sequence>MLIPAALGGSALLCAAGAWLVGGEPGDRDALVPRVLVAVAAFAAVAGAALLRRWDLEAGRQVARERAAKAGMSWQVEERQAELEEAQELVAALEEKIRGKRADLGRLRSEHADLLRRYATAESERAKALEGRRRLAIEAAEPAKALPARATDHRAANGAPTPLTYLQAYEALNRLSRNAARQREAEAASAYRESEPYVRPRPEALPEGQRPRGLPAAPQRTGGFDFFGTGKVAGQRRAREETSERG</sequence>